<sequence length="153" mass="16719">MNKFPRISLFASFIRMFIAQLSGRSCLEAKRCIAIEDEPLLLFSVLLLASCLEANRCIPTQTTVQRPAPTSSKPPAKGLVPLAPGAVCPIRSCGRNEVLQKCGLCYETTCTDKSKNVCPSMCYCGCYCRRGFIRASKNGPCILPKQCPLIPVL</sequence>
<dbReference type="InterPro" id="IPR036084">
    <property type="entry name" value="Ser_inhib-like_sf"/>
</dbReference>
<evidence type="ECO:0000313" key="3">
    <source>
        <dbReference type="EnsemblMetazoa" id="AEPI002751-PA"/>
    </source>
</evidence>
<dbReference type="CDD" id="cd19941">
    <property type="entry name" value="TIL"/>
    <property type="match status" value="1"/>
</dbReference>
<dbReference type="Gene3D" id="2.10.25.10">
    <property type="entry name" value="Laminin"/>
    <property type="match status" value="1"/>
</dbReference>
<name>A0A182P749_9DIPT</name>
<organism evidence="3 4">
    <name type="scientific">Anopheles epiroticus</name>
    <dbReference type="NCBI Taxonomy" id="199890"/>
    <lineage>
        <taxon>Eukaryota</taxon>
        <taxon>Metazoa</taxon>
        <taxon>Ecdysozoa</taxon>
        <taxon>Arthropoda</taxon>
        <taxon>Hexapoda</taxon>
        <taxon>Insecta</taxon>
        <taxon>Pterygota</taxon>
        <taxon>Neoptera</taxon>
        <taxon>Endopterygota</taxon>
        <taxon>Diptera</taxon>
        <taxon>Nematocera</taxon>
        <taxon>Culicoidea</taxon>
        <taxon>Culicidae</taxon>
        <taxon>Anophelinae</taxon>
        <taxon>Anopheles</taxon>
    </lineage>
</organism>
<dbReference type="Proteomes" id="UP000075885">
    <property type="component" value="Unassembled WGS sequence"/>
</dbReference>
<feature type="domain" description="TIL" evidence="2">
    <location>
        <begin position="93"/>
        <end position="147"/>
    </location>
</feature>
<feature type="signal peptide" evidence="1">
    <location>
        <begin position="1"/>
        <end position="23"/>
    </location>
</feature>
<feature type="chain" id="PRO_5008130890" evidence="1">
    <location>
        <begin position="24"/>
        <end position="153"/>
    </location>
</feature>
<protein>
    <submittedName>
        <fullName evidence="3">TIL domain-containing protein</fullName>
    </submittedName>
</protein>
<keyword evidence="4" id="KW-1185">Reference proteome</keyword>
<proteinExistence type="predicted"/>
<dbReference type="AlphaFoldDB" id="A0A182P749"/>
<evidence type="ECO:0000313" key="4">
    <source>
        <dbReference type="Proteomes" id="UP000075885"/>
    </source>
</evidence>
<evidence type="ECO:0000259" key="2">
    <source>
        <dbReference type="Pfam" id="PF01826"/>
    </source>
</evidence>
<dbReference type="VEuPathDB" id="VectorBase:AEPI002751"/>
<dbReference type="SUPFAM" id="SSF57567">
    <property type="entry name" value="Serine protease inhibitors"/>
    <property type="match status" value="1"/>
</dbReference>
<reference evidence="4" key="1">
    <citation type="submission" date="2013-03" db="EMBL/GenBank/DDBJ databases">
        <title>The Genome Sequence of Anopheles epiroticus epiroticus2.</title>
        <authorList>
            <consortium name="The Broad Institute Genomics Platform"/>
            <person name="Neafsey D.E."/>
            <person name="Howell P."/>
            <person name="Walker B."/>
            <person name="Young S.K."/>
            <person name="Zeng Q."/>
            <person name="Gargeya S."/>
            <person name="Fitzgerald M."/>
            <person name="Haas B."/>
            <person name="Abouelleil A."/>
            <person name="Allen A.W."/>
            <person name="Alvarado L."/>
            <person name="Arachchi H.M."/>
            <person name="Berlin A.M."/>
            <person name="Chapman S.B."/>
            <person name="Gainer-Dewar J."/>
            <person name="Goldberg J."/>
            <person name="Griggs A."/>
            <person name="Gujja S."/>
            <person name="Hansen M."/>
            <person name="Howarth C."/>
            <person name="Imamovic A."/>
            <person name="Ireland A."/>
            <person name="Larimer J."/>
            <person name="McCowan C."/>
            <person name="Murphy C."/>
            <person name="Pearson M."/>
            <person name="Poon T.W."/>
            <person name="Priest M."/>
            <person name="Roberts A."/>
            <person name="Saif S."/>
            <person name="Shea T."/>
            <person name="Sisk P."/>
            <person name="Sykes S."/>
            <person name="Wortman J."/>
            <person name="Nusbaum C."/>
            <person name="Birren B."/>
        </authorList>
    </citation>
    <scope>NUCLEOTIDE SEQUENCE [LARGE SCALE GENOMIC DNA]</scope>
    <source>
        <strain evidence="4">Epiroticus2</strain>
    </source>
</reference>
<reference evidence="3" key="2">
    <citation type="submission" date="2020-05" db="UniProtKB">
        <authorList>
            <consortium name="EnsemblMetazoa"/>
        </authorList>
    </citation>
    <scope>IDENTIFICATION</scope>
    <source>
        <strain evidence="3">Epiroticus2</strain>
    </source>
</reference>
<dbReference type="InterPro" id="IPR002919">
    <property type="entry name" value="TIL_dom"/>
</dbReference>
<evidence type="ECO:0000256" key="1">
    <source>
        <dbReference type="SAM" id="SignalP"/>
    </source>
</evidence>
<dbReference type="EnsemblMetazoa" id="AEPI002751-RA">
    <property type="protein sequence ID" value="AEPI002751-PA"/>
    <property type="gene ID" value="AEPI002751"/>
</dbReference>
<dbReference type="STRING" id="199890.A0A182P749"/>
<keyword evidence="1" id="KW-0732">Signal</keyword>
<dbReference type="Pfam" id="PF01826">
    <property type="entry name" value="TIL"/>
    <property type="match status" value="1"/>
</dbReference>
<accession>A0A182P749</accession>